<reference evidence="12" key="1">
    <citation type="submission" date="2022-01" db="EMBL/GenBank/DDBJ databases">
        <authorList>
            <person name="Wang Y."/>
        </authorList>
    </citation>
    <scope>NUCLEOTIDE SEQUENCE</scope>
    <source>
        <strain evidence="12">WB101</strain>
    </source>
</reference>
<evidence type="ECO:0000256" key="3">
    <source>
        <dbReference type="ARBA" id="ARBA00022519"/>
    </source>
</evidence>
<dbReference type="RefSeq" id="WP_237852711.1">
    <property type="nucleotide sequence ID" value="NZ_JAKLWS010000004.1"/>
</dbReference>
<dbReference type="Pfam" id="PF13623">
    <property type="entry name" value="SurA_N_2"/>
    <property type="match status" value="1"/>
</dbReference>
<organism evidence="12 13">
    <name type="scientific">Rhodohalobacter sulfatireducens</name>
    <dbReference type="NCBI Taxonomy" id="2911366"/>
    <lineage>
        <taxon>Bacteria</taxon>
        <taxon>Pseudomonadati</taxon>
        <taxon>Balneolota</taxon>
        <taxon>Balneolia</taxon>
        <taxon>Balneolales</taxon>
        <taxon>Balneolaceae</taxon>
        <taxon>Rhodohalobacter</taxon>
    </lineage>
</organism>
<evidence type="ECO:0000256" key="6">
    <source>
        <dbReference type="ARBA" id="ARBA00023136"/>
    </source>
</evidence>
<gene>
    <name evidence="12" type="ORF">L6773_04780</name>
</gene>
<comment type="caution">
    <text evidence="12">The sequence shown here is derived from an EMBL/GenBank/DDBJ whole genome shotgun (WGS) entry which is preliminary data.</text>
</comment>
<evidence type="ECO:0000256" key="4">
    <source>
        <dbReference type="ARBA" id="ARBA00022692"/>
    </source>
</evidence>
<reference evidence="12" key="2">
    <citation type="submission" date="2024-05" db="EMBL/GenBank/DDBJ databases">
        <title>Rhodohalobacter halophilus gen. nov., sp. nov., a moderately halophilic member of the family Balneolaceae.</title>
        <authorList>
            <person name="Xia J."/>
        </authorList>
    </citation>
    <scope>NUCLEOTIDE SEQUENCE</scope>
    <source>
        <strain evidence="12">WB101</strain>
    </source>
</reference>
<evidence type="ECO:0000256" key="8">
    <source>
        <dbReference type="ARBA" id="ARBA00038408"/>
    </source>
</evidence>
<protein>
    <recommendedName>
        <fullName evidence="9">Periplasmic chaperone PpiD</fullName>
    </recommendedName>
    <alternativeName>
        <fullName evidence="10">Periplasmic folding chaperone</fullName>
    </alternativeName>
</protein>
<dbReference type="EMBL" id="JAKLWS010000004">
    <property type="protein sequence ID" value="MCG2587867.1"/>
    <property type="molecule type" value="Genomic_DNA"/>
</dbReference>
<dbReference type="InterPro" id="IPR052029">
    <property type="entry name" value="PpiD_chaperone"/>
</dbReference>
<evidence type="ECO:0000256" key="1">
    <source>
        <dbReference type="ARBA" id="ARBA00004382"/>
    </source>
</evidence>
<dbReference type="PANTHER" id="PTHR47529:SF1">
    <property type="entry name" value="PERIPLASMIC CHAPERONE PPID"/>
    <property type="match status" value="1"/>
</dbReference>
<feature type="domain" description="PpiC" evidence="11">
    <location>
        <begin position="212"/>
        <end position="321"/>
    </location>
</feature>
<dbReference type="SUPFAM" id="SSF109998">
    <property type="entry name" value="Triger factor/SurA peptide-binding domain-like"/>
    <property type="match status" value="1"/>
</dbReference>
<keyword evidence="13" id="KW-1185">Reference proteome</keyword>
<keyword evidence="3" id="KW-0997">Cell inner membrane</keyword>
<evidence type="ECO:0000256" key="9">
    <source>
        <dbReference type="ARBA" id="ARBA00040743"/>
    </source>
</evidence>
<evidence type="ECO:0000256" key="5">
    <source>
        <dbReference type="ARBA" id="ARBA00022989"/>
    </source>
</evidence>
<evidence type="ECO:0000313" key="13">
    <source>
        <dbReference type="Proteomes" id="UP001165366"/>
    </source>
</evidence>
<comment type="similarity">
    <text evidence="8">Belongs to the PpiD chaperone family.</text>
</comment>
<keyword evidence="5" id="KW-1133">Transmembrane helix</keyword>
<proteinExistence type="inferred from homology"/>
<accession>A0ABS9KAJ2</accession>
<keyword evidence="7" id="KW-0143">Chaperone</keyword>
<keyword evidence="2" id="KW-1003">Cell membrane</keyword>
<dbReference type="Pfam" id="PF13145">
    <property type="entry name" value="Rotamase_2"/>
    <property type="match status" value="1"/>
</dbReference>
<comment type="subcellular location">
    <subcellularLocation>
        <location evidence="1">Cell inner membrane</location>
        <topology evidence="1">Single-pass type II membrane protein</topology>
        <orientation evidence="1">Periplasmic side</orientation>
    </subcellularLocation>
</comment>
<keyword evidence="6" id="KW-0472">Membrane</keyword>
<dbReference type="Proteomes" id="UP001165366">
    <property type="component" value="Unassembled WGS sequence"/>
</dbReference>
<evidence type="ECO:0000259" key="11">
    <source>
        <dbReference type="Pfam" id="PF13145"/>
    </source>
</evidence>
<sequence>MRNSTASILWILIFSFGILWVLADTQVFDALTVGPRSLGSVNGEAISLNEYNQRVNFYTEQYQQRTGGSVNPEMRATYENQAWEDLVAAELIQQKMNEIGITVTDNELLEMVTGENPAPFIRQQFQAEDGTIDRIALRAAIESPENSEAWIQVEQQLRDTRRQEKMSSYISSGLKVNSLEVRNEYIKENSYANIRYLRFPYADIPAEEITATEEELRAYYQDNQDRFERAETYRFRYVSWDKTPTAQDTTNIVNEVADLGRAFANAQDDSLFLDRYGSTVDYTGAYVPADEIREEYQPVVDLDVGEVSDVVMINGDPHVFKKVDQRGNEIKFGVLSYPVVADPIATIDRLAEQASEFEFYASSEGFMQEAERRELEVQEGTASKGSSFIPGIGQSQSTLRILESLSEDEISEPIETNNFFLVVQMIQKTPEGPRPFPEVRSQVETLVINEKRKNMMLERVQEMYQNNSGLEAIATASDKEIQEVQDLRMAATRIPDAGREVGVIGEIFDMEQGDLSEPIPGENGVYVIEVTELSEADPANITDTQRQQIQSRLEQQKFMAFNQVFLDQLKAEADIVDNRREMLQ</sequence>
<dbReference type="PANTHER" id="PTHR47529">
    <property type="entry name" value="PEPTIDYL-PROLYL CIS-TRANS ISOMERASE D"/>
    <property type="match status" value="1"/>
</dbReference>
<evidence type="ECO:0000313" key="12">
    <source>
        <dbReference type="EMBL" id="MCG2587867.1"/>
    </source>
</evidence>
<dbReference type="Gene3D" id="1.10.4030.10">
    <property type="entry name" value="Porin chaperone SurA, peptide-binding domain"/>
    <property type="match status" value="2"/>
</dbReference>
<evidence type="ECO:0000256" key="10">
    <source>
        <dbReference type="ARBA" id="ARBA00042775"/>
    </source>
</evidence>
<dbReference type="Gene3D" id="3.10.50.40">
    <property type="match status" value="1"/>
</dbReference>
<evidence type="ECO:0000256" key="7">
    <source>
        <dbReference type="ARBA" id="ARBA00023186"/>
    </source>
</evidence>
<evidence type="ECO:0000256" key="2">
    <source>
        <dbReference type="ARBA" id="ARBA00022475"/>
    </source>
</evidence>
<dbReference type="InterPro" id="IPR046357">
    <property type="entry name" value="PPIase_dom_sf"/>
</dbReference>
<keyword evidence="4" id="KW-0812">Transmembrane</keyword>
<dbReference type="InterPro" id="IPR000297">
    <property type="entry name" value="PPIase_PpiC"/>
</dbReference>
<name>A0ABS9KAJ2_9BACT</name>
<dbReference type="InterPro" id="IPR027304">
    <property type="entry name" value="Trigger_fact/SurA_dom_sf"/>
</dbReference>